<proteinExistence type="predicted"/>
<sequence length="571" mass="65995">MPDQNIKQISVPRDTVEVYLSDGRTYQGKRNTPIIEFMKALPEWMNPPIVGAVMDGELRELTYPVRKDTFVKPINISDSDGSKIYRRSLVFLLQASFEDVFPKMELSVDYSVPSGGYFCRVIDHSPLVSTEVKSLEERMRFLVEKDLPIKREIVDLETARAYFASKNYEDKLQLLKYRKKQELVLYQLENHRDYHHGYMVPSTGFLTFFTLVPVEEGFILQYPRRKTPTILKPMPQYTKLREVFHQYGDWLDSLGIGSVGSLNDAVLSHGIHEIILVSEALHEQKISEIATQIAGDNNKKRLVLISGPSSSGKTTFSKRLAIQLLTHGIQPFALEMDNYFVDRDDTPKDEDGNLNFESFNAINRVALERDLLSLMRGEEIQLPKFNFHEGRSEPGEIVSLHKDQIVIMEGIHGLNPSLLTNFPEQNMFRIYISCLTQLNLDRFNRISTTDTRMLRRIVRDSWARGFTAQRTISLWESVRRGEREHIFPYQENANAIFNSALVYELAAIKPYAEPLLRQIPFGTDEYREAKRLLAFLNWFIEIDQDLIPNNSILREFIGGSILSEFKIWNHA</sequence>
<dbReference type="InterPro" id="IPR003593">
    <property type="entry name" value="AAA+_ATPase"/>
</dbReference>
<dbReference type="Gene3D" id="3.30.980.10">
    <property type="entry name" value="Threonyl-trna Synthetase, Chain A, domain 2"/>
    <property type="match status" value="1"/>
</dbReference>
<reference evidence="2 3" key="1">
    <citation type="journal article" date="2015" name="MBio">
        <title>Genome-Resolved Metagenomic Analysis Reveals Roles for Candidate Phyla and Other Microbial Community Members in Biogeochemical Transformations in Oil Reservoirs.</title>
        <authorList>
            <person name="Hu P."/>
            <person name="Tom L."/>
            <person name="Singh A."/>
            <person name="Thomas B.C."/>
            <person name="Baker B.J."/>
            <person name="Piceno Y.M."/>
            <person name="Andersen G.L."/>
            <person name="Banfield J.F."/>
        </authorList>
    </citation>
    <scope>NUCLEOTIDE SEQUENCE [LARGE SCALE GENOMIC DNA]</scope>
    <source>
        <strain evidence="2">46_16</strain>
    </source>
</reference>
<dbReference type="SUPFAM" id="SSF52540">
    <property type="entry name" value="P-loop containing nucleoside triphosphate hydrolases"/>
    <property type="match status" value="1"/>
</dbReference>
<dbReference type="InterPro" id="IPR027417">
    <property type="entry name" value="P-loop_NTPase"/>
</dbReference>
<dbReference type="InterPro" id="IPR006083">
    <property type="entry name" value="PRK/URK"/>
</dbReference>
<dbReference type="GO" id="GO:0016301">
    <property type="term" value="F:kinase activity"/>
    <property type="evidence" value="ECO:0007669"/>
    <property type="project" value="UniProtKB-KW"/>
</dbReference>
<accession>A0A101FYF0</accession>
<dbReference type="SMART" id="SM00382">
    <property type="entry name" value="AAA"/>
    <property type="match status" value="1"/>
</dbReference>
<feature type="domain" description="AAA+ ATPase" evidence="1">
    <location>
        <begin position="299"/>
        <end position="459"/>
    </location>
</feature>
<dbReference type="GO" id="GO:0005524">
    <property type="term" value="F:ATP binding"/>
    <property type="evidence" value="ECO:0007669"/>
    <property type="project" value="InterPro"/>
</dbReference>
<organism evidence="2 3">
    <name type="scientific">Anaerolinea thermophila</name>
    <dbReference type="NCBI Taxonomy" id="167964"/>
    <lineage>
        <taxon>Bacteria</taxon>
        <taxon>Bacillati</taxon>
        <taxon>Chloroflexota</taxon>
        <taxon>Anaerolineae</taxon>
        <taxon>Anaerolineales</taxon>
        <taxon>Anaerolineaceae</taxon>
        <taxon>Anaerolinea</taxon>
    </lineage>
</organism>
<comment type="caution">
    <text evidence="2">The sequence shown here is derived from an EMBL/GenBank/DDBJ whole genome shotgun (WGS) entry which is preliminary data.</text>
</comment>
<dbReference type="Pfam" id="PF00485">
    <property type="entry name" value="PRK"/>
    <property type="match status" value="1"/>
</dbReference>
<dbReference type="Gene3D" id="3.40.50.300">
    <property type="entry name" value="P-loop containing nucleotide triphosphate hydrolases"/>
    <property type="match status" value="1"/>
</dbReference>
<dbReference type="PANTHER" id="PTHR10285">
    <property type="entry name" value="URIDINE KINASE"/>
    <property type="match status" value="1"/>
</dbReference>
<dbReference type="AlphaFoldDB" id="A0A101FYF0"/>
<gene>
    <name evidence="2" type="ORF">XD73_0357</name>
</gene>
<dbReference type="CDD" id="cd02028">
    <property type="entry name" value="UMPK_like"/>
    <property type="match status" value="1"/>
</dbReference>
<evidence type="ECO:0000259" key="1">
    <source>
        <dbReference type="SMART" id="SM00382"/>
    </source>
</evidence>
<protein>
    <submittedName>
        <fullName evidence="2">Phosphoribulokinase/uridine kinase family protein</fullName>
    </submittedName>
</protein>
<dbReference type="EMBL" id="LGFU01000008">
    <property type="protein sequence ID" value="KUK46785.1"/>
    <property type="molecule type" value="Genomic_DNA"/>
</dbReference>
<name>A0A101FYF0_9CHLR</name>
<dbReference type="Proteomes" id="UP000064249">
    <property type="component" value="Unassembled WGS sequence"/>
</dbReference>
<dbReference type="SUPFAM" id="SSF55186">
    <property type="entry name" value="ThrRS/AlaRS common domain"/>
    <property type="match status" value="1"/>
</dbReference>
<dbReference type="InterPro" id="IPR018163">
    <property type="entry name" value="Thr/Ala-tRNA-synth_IIc_edit"/>
</dbReference>
<evidence type="ECO:0000313" key="3">
    <source>
        <dbReference type="Proteomes" id="UP000064249"/>
    </source>
</evidence>
<keyword evidence="2" id="KW-0808">Transferase</keyword>
<dbReference type="PATRIC" id="fig|167964.4.peg.613"/>
<evidence type="ECO:0000313" key="2">
    <source>
        <dbReference type="EMBL" id="KUK46785.1"/>
    </source>
</evidence>
<keyword evidence="2" id="KW-0418">Kinase</keyword>